<evidence type="ECO:0000313" key="3">
    <source>
        <dbReference type="Proteomes" id="UP000326671"/>
    </source>
</evidence>
<feature type="coiled-coil region" evidence="1">
    <location>
        <begin position="31"/>
        <end position="65"/>
    </location>
</feature>
<dbReference type="EMBL" id="VYKL01000010">
    <property type="protein sequence ID" value="KAA9028436.1"/>
    <property type="molecule type" value="Genomic_DNA"/>
</dbReference>
<dbReference type="Proteomes" id="UP000326671">
    <property type="component" value="Unassembled WGS sequence"/>
</dbReference>
<reference evidence="2 3" key="1">
    <citation type="submission" date="2019-09" db="EMBL/GenBank/DDBJ databases">
        <title>Whole genome sequences of isolates from the Mars Exploration Rovers.</title>
        <authorList>
            <person name="Seuylemezian A."/>
            <person name="Vaishampayan P."/>
        </authorList>
    </citation>
    <scope>NUCLEOTIDE SEQUENCE [LARGE SCALE GENOMIC DNA]</scope>
    <source>
        <strain evidence="2 3">MER_TA_151</strain>
    </source>
</reference>
<gene>
    <name evidence="2" type="ORF">F4V44_03960</name>
</gene>
<comment type="caution">
    <text evidence="2">The sequence shown here is derived from an EMBL/GenBank/DDBJ whole genome shotgun (WGS) entry which is preliminary data.</text>
</comment>
<keyword evidence="3" id="KW-1185">Reference proteome</keyword>
<dbReference type="OrthoDB" id="2733945at2"/>
<organism evidence="2 3">
    <name type="scientific">Niallia endozanthoxylica</name>
    <dbReference type="NCBI Taxonomy" id="2036016"/>
    <lineage>
        <taxon>Bacteria</taxon>
        <taxon>Bacillati</taxon>
        <taxon>Bacillota</taxon>
        <taxon>Bacilli</taxon>
        <taxon>Bacillales</taxon>
        <taxon>Bacillaceae</taxon>
        <taxon>Niallia</taxon>
    </lineage>
</organism>
<keyword evidence="1" id="KW-0175">Coiled coil</keyword>
<dbReference type="AlphaFoldDB" id="A0A5J5I3G7"/>
<evidence type="ECO:0000256" key="1">
    <source>
        <dbReference type="SAM" id="Coils"/>
    </source>
</evidence>
<name>A0A5J5I3G7_9BACI</name>
<dbReference type="RefSeq" id="WP_150438688.1">
    <property type="nucleotide sequence ID" value="NZ_VYKL01000010.1"/>
</dbReference>
<proteinExistence type="predicted"/>
<evidence type="ECO:0000313" key="2">
    <source>
        <dbReference type="EMBL" id="KAA9028436.1"/>
    </source>
</evidence>
<protein>
    <submittedName>
        <fullName evidence="2">Uncharacterized protein</fullName>
    </submittedName>
</protein>
<accession>A0A5J5I3G7</accession>
<sequence length="250" mass="29275">MGIFINHDDKHPTIYKNNVLPKEPNQEIVRCNSLTKLIQEQEKANQELKKSIEELKPRYNNLQKTIVKQCNNMKRQIHDLKSSYDHHEHFENEMIHSLHSLNEKNVTLQASIESENQIKTSILEQMNNMLASDEEMASRLKRNEAAIQQLSLQVNEQITRNKETAAKQEAFQVDVLKRLDKQEALTEKISRQLNHIRSIIFERTNYLAGKLEDGYKLTSSYVYKLMNGSDQPLEFTLLSDKKQNKQKQID</sequence>